<evidence type="ECO:0000313" key="3">
    <source>
        <dbReference type="EMBL" id="KAJ7328923.1"/>
    </source>
</evidence>
<feature type="compositionally biased region" description="Pro residues" evidence="1">
    <location>
        <begin position="139"/>
        <end position="169"/>
    </location>
</feature>
<keyword evidence="2" id="KW-1133">Transmembrane helix</keyword>
<reference evidence="3" key="1">
    <citation type="submission" date="2023-03" db="EMBL/GenBank/DDBJ databases">
        <title>Massive genome expansion in bonnet fungi (Mycena s.s.) driven by repeated elements and novel gene families across ecological guilds.</title>
        <authorList>
            <consortium name="Lawrence Berkeley National Laboratory"/>
            <person name="Harder C.B."/>
            <person name="Miyauchi S."/>
            <person name="Viragh M."/>
            <person name="Kuo A."/>
            <person name="Thoen E."/>
            <person name="Andreopoulos B."/>
            <person name="Lu D."/>
            <person name="Skrede I."/>
            <person name="Drula E."/>
            <person name="Henrissat B."/>
            <person name="Morin E."/>
            <person name="Kohler A."/>
            <person name="Barry K."/>
            <person name="LaButti K."/>
            <person name="Morin E."/>
            <person name="Salamov A."/>
            <person name="Lipzen A."/>
            <person name="Mereny Z."/>
            <person name="Hegedus B."/>
            <person name="Baldrian P."/>
            <person name="Stursova M."/>
            <person name="Weitz H."/>
            <person name="Taylor A."/>
            <person name="Grigoriev I.V."/>
            <person name="Nagy L.G."/>
            <person name="Martin F."/>
            <person name="Kauserud H."/>
        </authorList>
    </citation>
    <scope>NUCLEOTIDE SEQUENCE</scope>
    <source>
        <strain evidence="3">CBHHK002</strain>
    </source>
</reference>
<accession>A0AAD7EKI5</accession>
<feature type="transmembrane region" description="Helical" evidence="2">
    <location>
        <begin position="90"/>
        <end position="114"/>
    </location>
</feature>
<feature type="transmembrane region" description="Helical" evidence="2">
    <location>
        <begin position="49"/>
        <end position="70"/>
    </location>
</feature>
<sequence>MTAGLDSLPLAIGALIGGCMTAIGLSAIVGFQTFLYFQIFPMDTTPYKCRMDLVHIMLTVIAMLNFANLYPHGHNLSYRELVTSHPVSKYNWWITGPICLLCLTRTGATVITLLSMPNNFIWIAIFVVLAKPFRPPPRPPPLPPLTQNPSIPIPFPPPSPNRNPPPPRDSPGLGSASRTLTTYASPSPTSPATSASTPKLESKVESNPPGVPSKSSPSLTPLVNAPNSTPESRAGCAKDGECGKNTEAELSGGETRVELIALDLLGRA</sequence>
<protein>
    <submittedName>
        <fullName evidence="3">Uncharacterized protein</fullName>
    </submittedName>
</protein>
<keyword evidence="2" id="KW-0472">Membrane</keyword>
<dbReference type="AlphaFoldDB" id="A0AAD7EKI5"/>
<proteinExistence type="predicted"/>
<organism evidence="3 4">
    <name type="scientific">Mycena albidolilacea</name>
    <dbReference type="NCBI Taxonomy" id="1033008"/>
    <lineage>
        <taxon>Eukaryota</taxon>
        <taxon>Fungi</taxon>
        <taxon>Dikarya</taxon>
        <taxon>Basidiomycota</taxon>
        <taxon>Agaricomycotina</taxon>
        <taxon>Agaricomycetes</taxon>
        <taxon>Agaricomycetidae</taxon>
        <taxon>Agaricales</taxon>
        <taxon>Marasmiineae</taxon>
        <taxon>Mycenaceae</taxon>
        <taxon>Mycena</taxon>
    </lineage>
</organism>
<dbReference type="Proteomes" id="UP001218218">
    <property type="component" value="Unassembled WGS sequence"/>
</dbReference>
<gene>
    <name evidence="3" type="ORF">DFH08DRAFT_1023497</name>
</gene>
<feature type="region of interest" description="Disordered" evidence="1">
    <location>
        <begin position="139"/>
        <end position="241"/>
    </location>
</feature>
<dbReference type="EMBL" id="JARIHO010000038">
    <property type="protein sequence ID" value="KAJ7328923.1"/>
    <property type="molecule type" value="Genomic_DNA"/>
</dbReference>
<evidence type="ECO:0000256" key="1">
    <source>
        <dbReference type="SAM" id="MobiDB-lite"/>
    </source>
</evidence>
<evidence type="ECO:0000256" key="2">
    <source>
        <dbReference type="SAM" id="Phobius"/>
    </source>
</evidence>
<name>A0AAD7EKI5_9AGAR</name>
<feature type="transmembrane region" description="Helical" evidence="2">
    <location>
        <begin position="12"/>
        <end position="37"/>
    </location>
</feature>
<feature type="compositionally biased region" description="Polar residues" evidence="1">
    <location>
        <begin position="213"/>
        <end position="231"/>
    </location>
</feature>
<comment type="caution">
    <text evidence="3">The sequence shown here is derived from an EMBL/GenBank/DDBJ whole genome shotgun (WGS) entry which is preliminary data.</text>
</comment>
<evidence type="ECO:0000313" key="4">
    <source>
        <dbReference type="Proteomes" id="UP001218218"/>
    </source>
</evidence>
<keyword evidence="4" id="KW-1185">Reference proteome</keyword>
<keyword evidence="2" id="KW-0812">Transmembrane</keyword>
<feature type="compositionally biased region" description="Low complexity" evidence="1">
    <location>
        <begin position="181"/>
        <end position="198"/>
    </location>
</feature>